<dbReference type="FunFam" id="3.30.70.330:FF:000105">
    <property type="entry name" value="HIV Tat-specific factor 1 homolog"/>
    <property type="match status" value="1"/>
</dbReference>
<dbReference type="GO" id="GO:0000398">
    <property type="term" value="P:mRNA splicing, via spliceosome"/>
    <property type="evidence" value="ECO:0007669"/>
    <property type="project" value="InterPro"/>
</dbReference>
<dbReference type="InterPro" id="IPR035445">
    <property type="entry name" value="GYF-like_dom_sf"/>
</dbReference>
<dbReference type="PANTHER" id="PTHR15608">
    <property type="entry name" value="SPLICING FACTOR U2AF-ASSOCIATED PROTEIN 2"/>
    <property type="match status" value="1"/>
</dbReference>
<evidence type="ECO:0000313" key="9">
    <source>
        <dbReference type="EMBL" id="CAI9302149.1"/>
    </source>
</evidence>
<proteinExistence type="inferred from homology"/>
<dbReference type="Pfam" id="PF14237">
    <property type="entry name" value="GYF_2"/>
    <property type="match status" value="1"/>
</dbReference>
<keyword evidence="5" id="KW-0508">mRNA splicing</keyword>
<organism evidence="9 10">
    <name type="scientific">Lactuca saligna</name>
    <name type="common">Willowleaf lettuce</name>
    <dbReference type="NCBI Taxonomy" id="75948"/>
    <lineage>
        <taxon>Eukaryota</taxon>
        <taxon>Viridiplantae</taxon>
        <taxon>Streptophyta</taxon>
        <taxon>Embryophyta</taxon>
        <taxon>Tracheophyta</taxon>
        <taxon>Spermatophyta</taxon>
        <taxon>Magnoliopsida</taxon>
        <taxon>eudicotyledons</taxon>
        <taxon>Gunneridae</taxon>
        <taxon>Pentapetalae</taxon>
        <taxon>asterids</taxon>
        <taxon>campanulids</taxon>
        <taxon>Asterales</taxon>
        <taxon>Asteraceae</taxon>
        <taxon>Cichorioideae</taxon>
        <taxon>Cichorieae</taxon>
        <taxon>Lactucinae</taxon>
        <taxon>Lactuca</taxon>
    </lineage>
</organism>
<evidence type="ECO:0000256" key="1">
    <source>
        <dbReference type="ARBA" id="ARBA00007747"/>
    </source>
</evidence>
<dbReference type="PANTHER" id="PTHR15608:SF0">
    <property type="entry name" value="HIV TAT-SPECIFIC FACTOR 1"/>
    <property type="match status" value="1"/>
</dbReference>
<evidence type="ECO:0000259" key="8">
    <source>
        <dbReference type="PROSITE" id="PS50102"/>
    </source>
</evidence>
<sequence>MGEMEVWDDNFLECVVFGIDLQVHYLASFCRSSTRHQFATPVSPSKSVGVWYKSISFVGTRGRRRATKAGDGSVSNGGRWRHRELRSPVYECFFGWILKERKRNFFEIQQRGNEEASRAYPSIDKAIYSKFDMGTEVGWFILSEDQQHVGPYAASELREHFSSGYITGSTLVWAEGRSEWQPLSSVPGLISENSEQVPSSATIDDEFERWQNEVRSAETEADNEVAADDERPSSPPDGQNEFTDDDGTVYKWDKKLRAWVPQEMAAGSEPYDLDHMTFQQEEELFPTVGADGIPVKEDTNTSVKANADVIAEKDTDNANELIEANGKRKLPEKPAEKKEANQPPDSWFELKVNTHVYVTGLPDDVTFDEVVEVFSKCGIIKEDPETKKPRVKIYVNKETGKKKGDALVSYMKEPSVALALQILDGSPLRPGDKVVMSVTPAKFEQKGEKFIAKQVDKRKKKKLQKVEHKMLGWGGRDDSKLLIPATVILRYMFSPAEMRADENLNVELAADVQEECAKLGAVESVKVCENHPQGVVLVRFKDRQDARKCIELMNGRWFGGRQVHASEDDGLVNHALVRDLDHDAQQLEKFGAELEAE</sequence>
<dbReference type="CDD" id="cd12285">
    <property type="entry name" value="RRM3_RBM39_like"/>
    <property type="match status" value="1"/>
</dbReference>
<dbReference type="SMART" id="SM00361">
    <property type="entry name" value="RRM_1"/>
    <property type="match status" value="1"/>
</dbReference>
<gene>
    <name evidence="9" type="ORF">LSALG_LOCUS40653</name>
</gene>
<keyword evidence="2" id="KW-0507">mRNA processing</keyword>
<dbReference type="GO" id="GO:0005686">
    <property type="term" value="C:U2 snRNP"/>
    <property type="evidence" value="ECO:0007669"/>
    <property type="project" value="TreeGrafter"/>
</dbReference>
<feature type="compositionally biased region" description="Basic and acidic residues" evidence="7">
    <location>
        <begin position="325"/>
        <end position="340"/>
    </location>
</feature>
<evidence type="ECO:0000256" key="3">
    <source>
        <dbReference type="ARBA" id="ARBA00022737"/>
    </source>
</evidence>
<name>A0AA36A1C1_LACSI</name>
<dbReference type="Gene3D" id="3.30.70.330">
    <property type="match status" value="2"/>
</dbReference>
<feature type="region of interest" description="Disordered" evidence="7">
    <location>
        <begin position="324"/>
        <end position="343"/>
    </location>
</feature>
<evidence type="ECO:0000256" key="4">
    <source>
        <dbReference type="ARBA" id="ARBA00022884"/>
    </source>
</evidence>
<keyword evidence="3" id="KW-0677">Repeat</keyword>
<protein>
    <recommendedName>
        <fullName evidence="8">RRM domain-containing protein</fullName>
    </recommendedName>
</protein>
<dbReference type="Pfam" id="PF00076">
    <property type="entry name" value="RRM_1"/>
    <property type="match status" value="2"/>
</dbReference>
<dbReference type="InterPro" id="IPR000504">
    <property type="entry name" value="RRM_dom"/>
</dbReference>
<dbReference type="FunFam" id="3.30.70.330:FF:000329">
    <property type="entry name" value="splicing factor U2AF-associated protein 2"/>
    <property type="match status" value="1"/>
</dbReference>
<dbReference type="InterPro" id="IPR003954">
    <property type="entry name" value="RRM_euk-type"/>
</dbReference>
<evidence type="ECO:0000313" key="10">
    <source>
        <dbReference type="Proteomes" id="UP001177003"/>
    </source>
</evidence>
<dbReference type="CDD" id="cd12281">
    <property type="entry name" value="RRM1_TatSF1_like"/>
    <property type="match status" value="1"/>
</dbReference>
<feature type="region of interest" description="Disordered" evidence="7">
    <location>
        <begin position="215"/>
        <end position="247"/>
    </location>
</feature>
<reference evidence="9" key="1">
    <citation type="submission" date="2023-04" db="EMBL/GenBank/DDBJ databases">
        <authorList>
            <person name="Vijverberg K."/>
            <person name="Xiong W."/>
            <person name="Schranz E."/>
        </authorList>
    </citation>
    <scope>NUCLEOTIDE SEQUENCE</scope>
</reference>
<accession>A0AA36A1C1</accession>
<dbReference type="GO" id="GO:0005684">
    <property type="term" value="C:U2-type spliceosomal complex"/>
    <property type="evidence" value="ECO:0007669"/>
    <property type="project" value="TreeGrafter"/>
</dbReference>
<dbReference type="InterPro" id="IPR034393">
    <property type="entry name" value="TatSF1-like"/>
</dbReference>
<dbReference type="EMBL" id="OX465085">
    <property type="protein sequence ID" value="CAI9302149.1"/>
    <property type="molecule type" value="Genomic_DNA"/>
</dbReference>
<keyword evidence="4 6" id="KW-0694">RNA-binding</keyword>
<dbReference type="InterPro" id="IPR025640">
    <property type="entry name" value="GYF_2"/>
</dbReference>
<dbReference type="InterPro" id="IPR035979">
    <property type="entry name" value="RBD_domain_sf"/>
</dbReference>
<dbReference type="GO" id="GO:0003723">
    <property type="term" value="F:RNA binding"/>
    <property type="evidence" value="ECO:0007669"/>
    <property type="project" value="UniProtKB-UniRule"/>
</dbReference>
<dbReference type="SMART" id="SM00360">
    <property type="entry name" value="RRM"/>
    <property type="match status" value="2"/>
</dbReference>
<comment type="similarity">
    <text evidence="1">Belongs to the HTATSF1 family.</text>
</comment>
<dbReference type="AlphaFoldDB" id="A0AA36A1C1"/>
<dbReference type="InterPro" id="IPR012677">
    <property type="entry name" value="Nucleotide-bd_a/b_plait_sf"/>
</dbReference>
<dbReference type="InterPro" id="IPR034392">
    <property type="entry name" value="TatSF1-like_RRM1"/>
</dbReference>
<evidence type="ECO:0000256" key="6">
    <source>
        <dbReference type="PROSITE-ProRule" id="PRU00176"/>
    </source>
</evidence>
<feature type="domain" description="RRM" evidence="8">
    <location>
        <begin position="354"/>
        <end position="441"/>
    </location>
</feature>
<dbReference type="SUPFAM" id="SSF55277">
    <property type="entry name" value="GYF domain"/>
    <property type="match status" value="1"/>
</dbReference>
<evidence type="ECO:0000256" key="2">
    <source>
        <dbReference type="ARBA" id="ARBA00022664"/>
    </source>
</evidence>
<dbReference type="SUPFAM" id="SSF54928">
    <property type="entry name" value="RNA-binding domain, RBD"/>
    <property type="match status" value="2"/>
</dbReference>
<dbReference type="PROSITE" id="PS50102">
    <property type="entry name" value="RRM"/>
    <property type="match status" value="2"/>
</dbReference>
<evidence type="ECO:0000256" key="5">
    <source>
        <dbReference type="ARBA" id="ARBA00023187"/>
    </source>
</evidence>
<evidence type="ECO:0000256" key="7">
    <source>
        <dbReference type="SAM" id="MobiDB-lite"/>
    </source>
</evidence>
<keyword evidence="10" id="KW-1185">Reference proteome</keyword>
<dbReference type="Proteomes" id="UP001177003">
    <property type="component" value="Chromosome 9"/>
</dbReference>
<feature type="domain" description="RRM" evidence="8">
    <location>
        <begin position="485"/>
        <end position="570"/>
    </location>
</feature>